<dbReference type="PROSITE" id="PS50928">
    <property type="entry name" value="ABC_TM1"/>
    <property type="match status" value="1"/>
</dbReference>
<keyword evidence="2 7" id="KW-0813">Transport</keyword>
<dbReference type="PANTHER" id="PTHR43744">
    <property type="entry name" value="ABC TRANSPORTER PERMEASE PROTEIN MG189-RELATED-RELATED"/>
    <property type="match status" value="1"/>
</dbReference>
<dbReference type="InterPro" id="IPR000515">
    <property type="entry name" value="MetI-like"/>
</dbReference>
<organism evidence="9 10">
    <name type="scientific">Candidatus Scatenecus faecavium</name>
    <dbReference type="NCBI Taxonomy" id="2840915"/>
    <lineage>
        <taxon>Bacteria</taxon>
        <taxon>Candidatus Scatenecus</taxon>
    </lineage>
</organism>
<evidence type="ECO:0000256" key="6">
    <source>
        <dbReference type="ARBA" id="ARBA00023136"/>
    </source>
</evidence>
<evidence type="ECO:0000313" key="9">
    <source>
        <dbReference type="EMBL" id="HIS82323.1"/>
    </source>
</evidence>
<name>A0A9D1FUT1_9BACT</name>
<keyword evidence="4 7" id="KW-0812">Transmembrane</keyword>
<proteinExistence type="inferred from homology"/>
<dbReference type="InterPro" id="IPR035906">
    <property type="entry name" value="MetI-like_sf"/>
</dbReference>
<dbReference type="SUPFAM" id="SSF161098">
    <property type="entry name" value="MetI-like"/>
    <property type="match status" value="1"/>
</dbReference>
<feature type="transmembrane region" description="Helical" evidence="7">
    <location>
        <begin position="67"/>
        <end position="94"/>
    </location>
</feature>
<comment type="similarity">
    <text evidence="7">Belongs to the binding-protein-dependent transport system permease family.</text>
</comment>
<dbReference type="EMBL" id="DVJO01000041">
    <property type="protein sequence ID" value="HIS82323.1"/>
    <property type="molecule type" value="Genomic_DNA"/>
</dbReference>
<protein>
    <submittedName>
        <fullName evidence="9">Carbohydrate ABC transporter permease</fullName>
    </submittedName>
</protein>
<feature type="transmembrane region" description="Helical" evidence="7">
    <location>
        <begin position="12"/>
        <end position="30"/>
    </location>
</feature>
<dbReference type="Proteomes" id="UP000824139">
    <property type="component" value="Unassembled WGS sequence"/>
</dbReference>
<dbReference type="PANTHER" id="PTHR43744:SF3">
    <property type="entry name" value="LACTOSE TRANSPORT SYSTEM PERMEASE PROTEIN LACG"/>
    <property type="match status" value="1"/>
</dbReference>
<dbReference type="Pfam" id="PF00528">
    <property type="entry name" value="BPD_transp_1"/>
    <property type="match status" value="1"/>
</dbReference>
<reference evidence="9" key="1">
    <citation type="submission" date="2020-10" db="EMBL/GenBank/DDBJ databases">
        <authorList>
            <person name="Gilroy R."/>
        </authorList>
    </citation>
    <scope>NUCLEOTIDE SEQUENCE</scope>
    <source>
        <strain evidence="9">CHK152-2994</strain>
    </source>
</reference>
<feature type="transmembrane region" description="Helical" evidence="7">
    <location>
        <begin position="106"/>
        <end position="130"/>
    </location>
</feature>
<evidence type="ECO:0000256" key="2">
    <source>
        <dbReference type="ARBA" id="ARBA00022448"/>
    </source>
</evidence>
<feature type="transmembrane region" description="Helical" evidence="7">
    <location>
        <begin position="200"/>
        <end position="220"/>
    </location>
</feature>
<feature type="transmembrane region" description="Helical" evidence="7">
    <location>
        <begin position="142"/>
        <end position="162"/>
    </location>
</feature>
<feature type="transmembrane region" description="Helical" evidence="7">
    <location>
        <begin position="245"/>
        <end position="265"/>
    </location>
</feature>
<keyword evidence="6 7" id="KW-0472">Membrane</keyword>
<evidence type="ECO:0000256" key="5">
    <source>
        <dbReference type="ARBA" id="ARBA00022989"/>
    </source>
</evidence>
<keyword evidence="5 7" id="KW-1133">Transmembrane helix</keyword>
<evidence type="ECO:0000256" key="7">
    <source>
        <dbReference type="RuleBase" id="RU363032"/>
    </source>
</evidence>
<reference evidence="9" key="2">
    <citation type="journal article" date="2021" name="PeerJ">
        <title>Extensive microbial diversity within the chicken gut microbiome revealed by metagenomics and culture.</title>
        <authorList>
            <person name="Gilroy R."/>
            <person name="Ravi A."/>
            <person name="Getino M."/>
            <person name="Pursley I."/>
            <person name="Horton D.L."/>
            <person name="Alikhan N.F."/>
            <person name="Baker D."/>
            <person name="Gharbi K."/>
            <person name="Hall N."/>
            <person name="Watson M."/>
            <person name="Adriaenssens E.M."/>
            <person name="Foster-Nyarko E."/>
            <person name="Jarju S."/>
            <person name="Secka A."/>
            <person name="Antonio M."/>
            <person name="Oren A."/>
            <person name="Chaudhuri R.R."/>
            <person name="La Ragione R."/>
            <person name="Hildebrand F."/>
            <person name="Pallen M.J."/>
        </authorList>
    </citation>
    <scope>NUCLEOTIDE SEQUENCE</scope>
    <source>
        <strain evidence="9">CHK152-2994</strain>
    </source>
</reference>
<evidence type="ECO:0000259" key="8">
    <source>
        <dbReference type="PROSITE" id="PS50928"/>
    </source>
</evidence>
<evidence type="ECO:0000256" key="1">
    <source>
        <dbReference type="ARBA" id="ARBA00004651"/>
    </source>
</evidence>
<keyword evidence="3" id="KW-1003">Cell membrane</keyword>
<comment type="subcellular location">
    <subcellularLocation>
        <location evidence="1 7">Cell membrane</location>
        <topology evidence="1 7">Multi-pass membrane protein</topology>
    </subcellularLocation>
</comment>
<dbReference type="AlphaFoldDB" id="A0A9D1FUT1"/>
<dbReference type="Gene3D" id="1.10.3720.10">
    <property type="entry name" value="MetI-like"/>
    <property type="match status" value="1"/>
</dbReference>
<evidence type="ECO:0000313" key="10">
    <source>
        <dbReference type="Proteomes" id="UP000824139"/>
    </source>
</evidence>
<dbReference type="CDD" id="cd06261">
    <property type="entry name" value="TM_PBP2"/>
    <property type="match status" value="1"/>
</dbReference>
<dbReference type="GO" id="GO:0055085">
    <property type="term" value="P:transmembrane transport"/>
    <property type="evidence" value="ECO:0007669"/>
    <property type="project" value="InterPro"/>
</dbReference>
<evidence type="ECO:0000256" key="4">
    <source>
        <dbReference type="ARBA" id="ARBA00022692"/>
    </source>
</evidence>
<comment type="caution">
    <text evidence="9">The sequence shown here is derived from an EMBL/GenBank/DDBJ whole genome shotgun (WGS) entry which is preliminary data.</text>
</comment>
<sequence length="281" mass="31307">MIKKFLKNLPIHAVLIFVSLLSIFPFIWLISTSLKGNSENIFAYPPTIVPNDFTWANYRGVWQKVDFIGYFINSMIVAGGTVLLNLILSAMAGYPLARMEFHGKKITFFAILATIMIPFQAIMLPVYLITLKLHLVDSVNNFAGFIGLIMPFAVSAFGIFLMRQAFLGIPKEMEEAAIVDGCNVFQIFTKVLLPMVKPSLAVLAIFTFIGSWGEFLWPSIVLTKEAMYTLPVGVNNLQGMFSSNWRFIAAGSILATIPIIIFFLCMQKYFISGENDGAIKG</sequence>
<accession>A0A9D1FUT1</accession>
<gene>
    <name evidence="9" type="ORF">IAD41_01785</name>
</gene>
<evidence type="ECO:0000256" key="3">
    <source>
        <dbReference type="ARBA" id="ARBA00022475"/>
    </source>
</evidence>
<feature type="domain" description="ABC transmembrane type-1" evidence="8">
    <location>
        <begin position="71"/>
        <end position="266"/>
    </location>
</feature>
<dbReference type="GO" id="GO:0005886">
    <property type="term" value="C:plasma membrane"/>
    <property type="evidence" value="ECO:0007669"/>
    <property type="project" value="UniProtKB-SubCell"/>
</dbReference>